<comment type="catalytic activity">
    <reaction evidence="13 15">
        <text>riboflavin + ATP = FMN + ADP + H(+)</text>
        <dbReference type="Rhea" id="RHEA:14357"/>
        <dbReference type="ChEBI" id="CHEBI:15378"/>
        <dbReference type="ChEBI" id="CHEBI:30616"/>
        <dbReference type="ChEBI" id="CHEBI:57986"/>
        <dbReference type="ChEBI" id="CHEBI:58210"/>
        <dbReference type="ChEBI" id="CHEBI:456216"/>
        <dbReference type="EC" id="2.7.1.26"/>
    </reaction>
</comment>
<evidence type="ECO:0000256" key="12">
    <source>
        <dbReference type="ARBA" id="ARBA00023268"/>
    </source>
</evidence>
<dbReference type="Pfam" id="PF01687">
    <property type="entry name" value="Flavokinase"/>
    <property type="match status" value="1"/>
</dbReference>
<dbReference type="SUPFAM" id="SSF82114">
    <property type="entry name" value="Riboflavin kinase-like"/>
    <property type="match status" value="1"/>
</dbReference>
<evidence type="ECO:0000256" key="9">
    <source>
        <dbReference type="ARBA" id="ARBA00022777"/>
    </source>
</evidence>
<evidence type="ECO:0000256" key="13">
    <source>
        <dbReference type="ARBA" id="ARBA00047880"/>
    </source>
</evidence>
<dbReference type="Proteomes" id="UP000824076">
    <property type="component" value="Unassembled WGS sequence"/>
</dbReference>
<comment type="pathway">
    <text evidence="2 15">Cofactor biosynthesis; FAD biosynthesis; FAD from FMN: step 1/1.</text>
</comment>
<proteinExistence type="inferred from homology"/>
<comment type="catalytic activity">
    <reaction evidence="14 15">
        <text>FMN + ATP + H(+) = FAD + diphosphate</text>
        <dbReference type="Rhea" id="RHEA:17237"/>
        <dbReference type="ChEBI" id="CHEBI:15378"/>
        <dbReference type="ChEBI" id="CHEBI:30616"/>
        <dbReference type="ChEBI" id="CHEBI:33019"/>
        <dbReference type="ChEBI" id="CHEBI:57692"/>
        <dbReference type="ChEBI" id="CHEBI:58210"/>
        <dbReference type="EC" id="2.7.7.2"/>
    </reaction>
</comment>
<dbReference type="InterPro" id="IPR015864">
    <property type="entry name" value="FAD_synthase"/>
</dbReference>
<keyword evidence="10 15" id="KW-0274">FAD</keyword>
<evidence type="ECO:0000256" key="7">
    <source>
        <dbReference type="ARBA" id="ARBA00022695"/>
    </source>
</evidence>
<evidence type="ECO:0000256" key="4">
    <source>
        <dbReference type="ARBA" id="ARBA00022630"/>
    </source>
</evidence>
<dbReference type="GO" id="GO:0009231">
    <property type="term" value="P:riboflavin biosynthetic process"/>
    <property type="evidence" value="ECO:0007669"/>
    <property type="project" value="InterPro"/>
</dbReference>
<keyword evidence="9 15" id="KW-0418">Kinase</keyword>
<dbReference type="GO" id="GO:0009398">
    <property type="term" value="P:FMN biosynthetic process"/>
    <property type="evidence" value="ECO:0007669"/>
    <property type="project" value="UniProtKB-UniRule"/>
</dbReference>
<keyword evidence="12" id="KW-0511">Multifunctional enzyme</keyword>
<keyword evidence="6 15" id="KW-0808">Transferase</keyword>
<dbReference type="InterPro" id="IPR015865">
    <property type="entry name" value="Riboflavin_kinase_bac/euk"/>
</dbReference>
<gene>
    <name evidence="17" type="primary">ribF</name>
    <name evidence="17" type="ORF">IAD18_04880</name>
</gene>
<dbReference type="InterPro" id="IPR002606">
    <property type="entry name" value="Riboflavin_kinase_bac"/>
</dbReference>
<keyword evidence="4 15" id="KW-0285">Flavoprotein</keyword>
<keyword evidence="5 15" id="KW-0288">FMN</keyword>
<protein>
    <recommendedName>
        <fullName evidence="15">Riboflavin biosynthesis protein</fullName>
    </recommendedName>
    <domain>
        <recommendedName>
            <fullName evidence="15">Riboflavin kinase</fullName>
            <ecNumber evidence="15">2.7.1.26</ecNumber>
        </recommendedName>
        <alternativeName>
            <fullName evidence="15">Flavokinase</fullName>
        </alternativeName>
    </domain>
    <domain>
        <recommendedName>
            <fullName evidence="15">FMN adenylyltransferase</fullName>
            <ecNumber evidence="15">2.7.7.2</ecNumber>
        </recommendedName>
        <alternativeName>
            <fullName evidence="15">FAD pyrophosphorylase</fullName>
        </alternativeName>
        <alternativeName>
            <fullName evidence="15">FAD synthase</fullName>
        </alternativeName>
    </domain>
</protein>
<dbReference type="SMART" id="SM00904">
    <property type="entry name" value="Flavokinase"/>
    <property type="match status" value="1"/>
</dbReference>
<dbReference type="GO" id="GO:0005524">
    <property type="term" value="F:ATP binding"/>
    <property type="evidence" value="ECO:0007669"/>
    <property type="project" value="UniProtKB-UniRule"/>
</dbReference>
<evidence type="ECO:0000256" key="10">
    <source>
        <dbReference type="ARBA" id="ARBA00022827"/>
    </source>
</evidence>
<keyword evidence="7 15" id="KW-0548">Nucleotidyltransferase</keyword>
<comment type="function">
    <text evidence="1">Catalyzes the phosphorylation of riboflavin to FMN followed by the adenylation of FMN to FAD.</text>
</comment>
<feature type="domain" description="Riboflavin kinase" evidence="16">
    <location>
        <begin position="179"/>
        <end position="305"/>
    </location>
</feature>
<evidence type="ECO:0000256" key="8">
    <source>
        <dbReference type="ARBA" id="ARBA00022741"/>
    </source>
</evidence>
<dbReference type="PANTHER" id="PTHR22749">
    <property type="entry name" value="RIBOFLAVIN KINASE/FMN ADENYLYLTRANSFERASE"/>
    <property type="match status" value="1"/>
</dbReference>
<dbReference type="GO" id="GO:0008531">
    <property type="term" value="F:riboflavin kinase activity"/>
    <property type="evidence" value="ECO:0007669"/>
    <property type="project" value="UniProtKB-UniRule"/>
</dbReference>
<evidence type="ECO:0000256" key="11">
    <source>
        <dbReference type="ARBA" id="ARBA00022840"/>
    </source>
</evidence>
<evidence type="ECO:0000256" key="14">
    <source>
        <dbReference type="ARBA" id="ARBA00049494"/>
    </source>
</evidence>
<sequence>MKIVASTDTPQKLPSAATIGMFDGVHAGHLFLLSFLKREASMRGLATTVVTFSRHPQQVLHPEHGLKLLMTTQAKLDALSQTGIDRVVMLDFTKELSLLSARDFLRLLHDKHGITMLVAGYDHRFGHDQSCTFSDYVAYGKETGVEIVRAPEMPGMQHISSSSIRRALLDGNMAKANTMLTRPYALEGTVVAGFRNGRRIGFPTANLDMSGSPLLIPADGVYAVRVALPDGSTHGGMLNIGTPSVEKESSRTVEVHLLDFSGDLYGQHLSVSILEHVRNERKMGSLDELKAQLLVDRMQIINILKHHTT</sequence>
<dbReference type="PANTHER" id="PTHR22749:SF6">
    <property type="entry name" value="RIBOFLAVIN KINASE"/>
    <property type="match status" value="1"/>
</dbReference>
<dbReference type="NCBIfam" id="TIGR00083">
    <property type="entry name" value="ribF"/>
    <property type="match status" value="1"/>
</dbReference>
<dbReference type="AlphaFoldDB" id="A0A9D1LHM5"/>
<name>A0A9D1LHM5_9BACT</name>
<reference evidence="17" key="1">
    <citation type="submission" date="2020-10" db="EMBL/GenBank/DDBJ databases">
        <authorList>
            <person name="Gilroy R."/>
        </authorList>
    </citation>
    <scope>NUCLEOTIDE SEQUENCE</scope>
    <source>
        <strain evidence="17">17073</strain>
    </source>
</reference>
<evidence type="ECO:0000313" key="18">
    <source>
        <dbReference type="Proteomes" id="UP000824076"/>
    </source>
</evidence>
<dbReference type="InterPro" id="IPR014729">
    <property type="entry name" value="Rossmann-like_a/b/a_fold"/>
</dbReference>
<dbReference type="EC" id="2.7.1.26" evidence="15"/>
<evidence type="ECO:0000256" key="3">
    <source>
        <dbReference type="ARBA" id="ARBA00005201"/>
    </source>
</evidence>
<reference evidence="17" key="2">
    <citation type="journal article" date="2021" name="PeerJ">
        <title>Extensive microbial diversity within the chicken gut microbiome revealed by metagenomics and culture.</title>
        <authorList>
            <person name="Gilroy R."/>
            <person name="Ravi A."/>
            <person name="Getino M."/>
            <person name="Pursley I."/>
            <person name="Horton D.L."/>
            <person name="Alikhan N.F."/>
            <person name="Baker D."/>
            <person name="Gharbi K."/>
            <person name="Hall N."/>
            <person name="Watson M."/>
            <person name="Adriaenssens E.M."/>
            <person name="Foster-Nyarko E."/>
            <person name="Jarju S."/>
            <person name="Secka A."/>
            <person name="Antonio M."/>
            <person name="Oren A."/>
            <person name="Chaudhuri R.R."/>
            <person name="La Ragione R."/>
            <person name="Hildebrand F."/>
            <person name="Pallen M.J."/>
        </authorList>
    </citation>
    <scope>NUCLEOTIDE SEQUENCE</scope>
    <source>
        <strain evidence="17">17073</strain>
    </source>
</reference>
<dbReference type="SUPFAM" id="SSF52374">
    <property type="entry name" value="Nucleotidylyl transferase"/>
    <property type="match status" value="1"/>
</dbReference>
<accession>A0A9D1LHM5</accession>
<evidence type="ECO:0000259" key="16">
    <source>
        <dbReference type="SMART" id="SM00904"/>
    </source>
</evidence>
<dbReference type="Gene3D" id="2.40.30.30">
    <property type="entry name" value="Riboflavin kinase-like"/>
    <property type="match status" value="1"/>
</dbReference>
<dbReference type="PIRSF" id="PIRSF004491">
    <property type="entry name" value="FAD_Synth"/>
    <property type="match status" value="1"/>
</dbReference>
<dbReference type="CDD" id="cd02064">
    <property type="entry name" value="FAD_synthetase_N"/>
    <property type="match status" value="1"/>
</dbReference>
<comment type="similarity">
    <text evidence="15">Belongs to the ribF family.</text>
</comment>
<dbReference type="GO" id="GO:0003919">
    <property type="term" value="F:FMN adenylyltransferase activity"/>
    <property type="evidence" value="ECO:0007669"/>
    <property type="project" value="UniProtKB-UniRule"/>
</dbReference>
<comment type="caution">
    <text evidence="17">The sequence shown here is derived from an EMBL/GenBank/DDBJ whole genome shotgun (WGS) entry which is preliminary data.</text>
</comment>
<keyword evidence="8 15" id="KW-0547">Nucleotide-binding</keyword>
<dbReference type="GO" id="GO:0006747">
    <property type="term" value="P:FAD biosynthetic process"/>
    <property type="evidence" value="ECO:0007669"/>
    <property type="project" value="UniProtKB-UniRule"/>
</dbReference>
<dbReference type="InterPro" id="IPR023468">
    <property type="entry name" value="Riboflavin_kinase"/>
</dbReference>
<evidence type="ECO:0000256" key="2">
    <source>
        <dbReference type="ARBA" id="ARBA00004726"/>
    </source>
</evidence>
<dbReference type="EMBL" id="DVMS01000140">
    <property type="protein sequence ID" value="HIU38982.1"/>
    <property type="molecule type" value="Genomic_DNA"/>
</dbReference>
<evidence type="ECO:0000256" key="5">
    <source>
        <dbReference type="ARBA" id="ARBA00022643"/>
    </source>
</evidence>
<evidence type="ECO:0000256" key="1">
    <source>
        <dbReference type="ARBA" id="ARBA00002121"/>
    </source>
</evidence>
<dbReference type="EC" id="2.7.7.2" evidence="15"/>
<evidence type="ECO:0000256" key="15">
    <source>
        <dbReference type="PIRNR" id="PIRNR004491"/>
    </source>
</evidence>
<keyword evidence="11 15" id="KW-0067">ATP-binding</keyword>
<dbReference type="Gene3D" id="3.40.50.620">
    <property type="entry name" value="HUPs"/>
    <property type="match status" value="1"/>
</dbReference>
<dbReference type="InterPro" id="IPR023465">
    <property type="entry name" value="Riboflavin_kinase_dom_sf"/>
</dbReference>
<comment type="pathway">
    <text evidence="3 15">Cofactor biosynthesis; FMN biosynthesis; FMN from riboflavin (ATP route): step 1/1.</text>
</comment>
<organism evidence="17 18">
    <name type="scientific">Candidatus Limisoma intestinavium</name>
    <dbReference type="NCBI Taxonomy" id="2840856"/>
    <lineage>
        <taxon>Bacteria</taxon>
        <taxon>Pseudomonadati</taxon>
        <taxon>Bacteroidota</taxon>
        <taxon>Bacteroidia</taxon>
        <taxon>Bacteroidales</taxon>
        <taxon>Candidatus Limisoma</taxon>
    </lineage>
</organism>
<dbReference type="Pfam" id="PF06574">
    <property type="entry name" value="FAD_syn"/>
    <property type="match status" value="1"/>
</dbReference>
<evidence type="ECO:0000256" key="6">
    <source>
        <dbReference type="ARBA" id="ARBA00022679"/>
    </source>
</evidence>
<evidence type="ECO:0000313" key="17">
    <source>
        <dbReference type="EMBL" id="HIU38982.1"/>
    </source>
</evidence>